<proteinExistence type="predicted"/>
<sequence length="39" mass="4542">MAKRARRREPLPLWFTRGALAGLGLTLPLHVFLLWSLWP</sequence>
<dbReference type="Proteomes" id="UP000007735">
    <property type="component" value="Chromosome"/>
</dbReference>
<accession>G9A7E9</accession>
<keyword evidence="1" id="KW-0472">Membrane</keyword>
<protein>
    <submittedName>
        <fullName evidence="2">Uncharacterized protein</fullName>
    </submittedName>
</protein>
<dbReference type="HOGENOM" id="CLU_3315905_0_0_5"/>
<dbReference type="STRING" id="1117943.SFHH103_01682"/>
<dbReference type="AlphaFoldDB" id="G9A7E9"/>
<evidence type="ECO:0000256" key="1">
    <source>
        <dbReference type="SAM" id="Phobius"/>
    </source>
</evidence>
<evidence type="ECO:0000313" key="2">
    <source>
        <dbReference type="EMBL" id="CCE96179.1"/>
    </source>
</evidence>
<feature type="transmembrane region" description="Helical" evidence="1">
    <location>
        <begin position="20"/>
        <end position="38"/>
    </location>
</feature>
<gene>
    <name evidence="2" type="ordered locus">SFHH103_01682</name>
</gene>
<keyword evidence="1" id="KW-1133">Transmembrane helix</keyword>
<dbReference type="PATRIC" id="fig|380.5.peg.1786"/>
<name>G9A7E9_SINF1</name>
<dbReference type="EMBL" id="HE616890">
    <property type="protein sequence ID" value="CCE96179.1"/>
    <property type="molecule type" value="Genomic_DNA"/>
</dbReference>
<evidence type="ECO:0000313" key="3">
    <source>
        <dbReference type="Proteomes" id="UP000007735"/>
    </source>
</evidence>
<reference evidence="2 3" key="1">
    <citation type="journal article" date="2012" name="J. Bacteriol.">
        <title>Genome sequence of the soybean symbiont Sinorhizobium fredii HH103.</title>
        <authorList>
            <person name="Weidner S."/>
            <person name="Becker A."/>
            <person name="Bonilla I."/>
            <person name="Jaenicke S."/>
            <person name="Lloret J."/>
            <person name="Margaret I."/>
            <person name="Puhler A."/>
            <person name="Ruiz-Sainz J.E."/>
            <person name="Schneiker-Bekel S."/>
            <person name="Szczepanowski R."/>
            <person name="Vinardell J.M."/>
            <person name="Zehner S."/>
            <person name="Gottfert M."/>
        </authorList>
    </citation>
    <scope>NUCLEOTIDE SEQUENCE [LARGE SCALE GENOMIC DNA]</scope>
    <source>
        <strain evidence="2 3">HH103</strain>
    </source>
</reference>
<organism evidence="2 3">
    <name type="scientific">Sinorhizobium fredii (strain HH103)</name>
    <dbReference type="NCBI Taxonomy" id="1117943"/>
    <lineage>
        <taxon>Bacteria</taxon>
        <taxon>Pseudomonadati</taxon>
        <taxon>Pseudomonadota</taxon>
        <taxon>Alphaproteobacteria</taxon>
        <taxon>Hyphomicrobiales</taxon>
        <taxon>Rhizobiaceae</taxon>
        <taxon>Sinorhizobium/Ensifer group</taxon>
        <taxon>Sinorhizobium</taxon>
    </lineage>
</organism>
<keyword evidence="1" id="KW-0812">Transmembrane</keyword>
<dbReference type="KEGG" id="sfh:SFHH103_01682"/>